<sequence>MLQTIKLDHQPNLVLSCNKLSNHTLLRSHLSYLQKLSRPFKVLPEAIIVKLEKKDDTIANLNPPATIYTNYNATLAQIIQDFANPESLSRFLTTETYDKVVDSLM</sequence>
<name>A0ABQ8EQK1_BRANA</name>
<dbReference type="Proteomes" id="UP000824890">
    <property type="component" value="Unassembled WGS sequence"/>
</dbReference>
<gene>
    <name evidence="1" type="ORF">HID58_002532</name>
</gene>
<proteinExistence type="predicted"/>
<accession>A0ABQ8EQK1</accession>
<keyword evidence="2" id="KW-1185">Reference proteome</keyword>
<comment type="caution">
    <text evidence="1">The sequence shown here is derived from an EMBL/GenBank/DDBJ whole genome shotgun (WGS) entry which is preliminary data.</text>
</comment>
<reference evidence="1 2" key="1">
    <citation type="submission" date="2021-05" db="EMBL/GenBank/DDBJ databases">
        <title>Genome Assembly of Synthetic Allotetraploid Brassica napus Reveals Homoeologous Exchanges between Subgenomes.</title>
        <authorList>
            <person name="Davis J.T."/>
        </authorList>
    </citation>
    <scope>NUCLEOTIDE SEQUENCE [LARGE SCALE GENOMIC DNA]</scope>
    <source>
        <strain evidence="2">cv. Da-Ae</strain>
        <tissue evidence="1">Seedling</tissue>
    </source>
</reference>
<evidence type="ECO:0000313" key="2">
    <source>
        <dbReference type="Proteomes" id="UP000824890"/>
    </source>
</evidence>
<evidence type="ECO:0000313" key="1">
    <source>
        <dbReference type="EMBL" id="KAH0942895.1"/>
    </source>
</evidence>
<organism evidence="1 2">
    <name type="scientific">Brassica napus</name>
    <name type="common">Rape</name>
    <dbReference type="NCBI Taxonomy" id="3708"/>
    <lineage>
        <taxon>Eukaryota</taxon>
        <taxon>Viridiplantae</taxon>
        <taxon>Streptophyta</taxon>
        <taxon>Embryophyta</taxon>
        <taxon>Tracheophyta</taxon>
        <taxon>Spermatophyta</taxon>
        <taxon>Magnoliopsida</taxon>
        <taxon>eudicotyledons</taxon>
        <taxon>Gunneridae</taxon>
        <taxon>Pentapetalae</taxon>
        <taxon>rosids</taxon>
        <taxon>malvids</taxon>
        <taxon>Brassicales</taxon>
        <taxon>Brassicaceae</taxon>
        <taxon>Brassiceae</taxon>
        <taxon>Brassica</taxon>
    </lineage>
</organism>
<protein>
    <submittedName>
        <fullName evidence="1">Uncharacterized protein</fullName>
    </submittedName>
</protein>
<dbReference type="EMBL" id="JAGKQM010000001">
    <property type="protein sequence ID" value="KAH0942895.1"/>
    <property type="molecule type" value="Genomic_DNA"/>
</dbReference>